<dbReference type="Pfam" id="PF20190">
    <property type="entry name" value="DUF6553"/>
    <property type="match status" value="1"/>
</dbReference>
<gene>
    <name evidence="1" type="ORF">DXD67_15290</name>
</gene>
<accession>A0A3E4GLG7</accession>
<dbReference type="EMBL" id="QSOV01000027">
    <property type="protein sequence ID" value="RGJ20449.1"/>
    <property type="molecule type" value="Genomic_DNA"/>
</dbReference>
<evidence type="ECO:0000313" key="1">
    <source>
        <dbReference type="EMBL" id="RGJ20449.1"/>
    </source>
</evidence>
<sequence>MDSIWTEEFYKETDAEKRMELLKQNTENDSSDVARFREKLWAARYGKKRLNKDAFIGCLMELKGMAEGSSVDLGGRKRKEAAQILNKLCLLDIEQKDETNQEEYREILRSELKNVFLRYIEISRTGRSFTSLIFGMGELSDEGIVKKIATHISEMVFRVPHMLHMEKEFGLLQEAALLAFRQEYPNREHFLEK</sequence>
<dbReference type="Proteomes" id="UP000260655">
    <property type="component" value="Unassembled WGS sequence"/>
</dbReference>
<dbReference type="AlphaFoldDB" id="A0A3E4GLG7"/>
<protein>
    <submittedName>
        <fullName evidence="1">Uncharacterized protein</fullName>
    </submittedName>
</protein>
<evidence type="ECO:0000313" key="2">
    <source>
        <dbReference type="Proteomes" id="UP000260655"/>
    </source>
</evidence>
<proteinExistence type="predicted"/>
<reference evidence="1 2" key="1">
    <citation type="submission" date="2018-08" db="EMBL/GenBank/DDBJ databases">
        <title>A genome reference for cultivated species of the human gut microbiota.</title>
        <authorList>
            <person name="Zou Y."/>
            <person name="Xue W."/>
            <person name="Luo G."/>
        </authorList>
    </citation>
    <scope>NUCLEOTIDE SEQUENCE [LARGE SCALE GENOMIC DNA]</scope>
    <source>
        <strain evidence="1 2">TM07-19</strain>
    </source>
</reference>
<organism evidence="1 2">
    <name type="scientific">Coprococcus comes</name>
    <dbReference type="NCBI Taxonomy" id="410072"/>
    <lineage>
        <taxon>Bacteria</taxon>
        <taxon>Bacillati</taxon>
        <taxon>Bacillota</taxon>
        <taxon>Clostridia</taxon>
        <taxon>Lachnospirales</taxon>
        <taxon>Lachnospiraceae</taxon>
        <taxon>Coprococcus</taxon>
    </lineage>
</organism>
<dbReference type="RefSeq" id="WP_117559315.1">
    <property type="nucleotide sequence ID" value="NZ_QSOV01000027.1"/>
</dbReference>
<name>A0A3E4GLG7_9FIRM</name>
<comment type="caution">
    <text evidence="1">The sequence shown here is derived from an EMBL/GenBank/DDBJ whole genome shotgun (WGS) entry which is preliminary data.</text>
</comment>
<dbReference type="InterPro" id="IPR046683">
    <property type="entry name" value="DUF6553"/>
</dbReference>